<proteinExistence type="predicted"/>
<evidence type="ECO:0000259" key="4">
    <source>
        <dbReference type="SMART" id="SM00796"/>
    </source>
</evidence>
<dbReference type="Pfam" id="PF02682">
    <property type="entry name" value="CT_C_D"/>
    <property type="match status" value="1"/>
</dbReference>
<dbReference type="GO" id="GO:0016787">
    <property type="term" value="F:hydrolase activity"/>
    <property type="evidence" value="ECO:0007669"/>
    <property type="project" value="UniProtKB-KW"/>
</dbReference>
<dbReference type="EMBL" id="OANU01000008">
    <property type="protein sequence ID" value="SNX47318.1"/>
    <property type="molecule type" value="Genomic_DNA"/>
</dbReference>
<dbReference type="SUPFAM" id="SSF160467">
    <property type="entry name" value="PH0987 N-terminal domain-like"/>
    <property type="match status" value="1"/>
</dbReference>
<dbReference type="RefSeq" id="WP_096992599.1">
    <property type="nucleotide sequence ID" value="NZ_JBHSII010000001.1"/>
</dbReference>
<keyword evidence="2" id="KW-0378">Hydrolase</keyword>
<keyword evidence="1" id="KW-0547">Nucleotide-binding</keyword>
<dbReference type="SMART" id="SM00796">
    <property type="entry name" value="AHS1"/>
    <property type="match status" value="1"/>
</dbReference>
<accession>A0A240EF46</accession>
<gene>
    <name evidence="5" type="primary">kipI</name>
    <name evidence="5" type="ORF">VTH8203_00919</name>
</gene>
<evidence type="ECO:0000256" key="2">
    <source>
        <dbReference type="ARBA" id="ARBA00022801"/>
    </source>
</evidence>
<sequence>MRPDLRLIAVSESALMVYFAKEVELSLPSAIRQLCDCLQAQFGTAILNLTPSYTSLLVEYHPLRTNQQQLSHFITTIKVNHTDAGLASSVITLPAYYATEVGPDLTIMANQLSLSVARIIQIHSEALYTVCAIGFAPGFAFLAQVPDEIQVPRLETPRHRVPKGSIGIAKNQTAVYPQDTPGGWQIIGNCPIDLYNPKQPQHCKLSIGDKIRFEAINQQEFIRLGGQICRSW</sequence>
<keyword evidence="5" id="KW-0808">Transferase</keyword>
<dbReference type="Gene3D" id="3.30.1360.40">
    <property type="match status" value="1"/>
</dbReference>
<protein>
    <submittedName>
        <fullName evidence="5">Kinase A inhibitor</fullName>
    </submittedName>
</protein>
<evidence type="ECO:0000256" key="3">
    <source>
        <dbReference type="ARBA" id="ARBA00022840"/>
    </source>
</evidence>
<keyword evidence="6" id="KW-1185">Reference proteome</keyword>
<dbReference type="InterPro" id="IPR003833">
    <property type="entry name" value="CT_C_D"/>
</dbReference>
<dbReference type="AlphaFoldDB" id="A0A240EF46"/>
<dbReference type="InterPro" id="IPR029000">
    <property type="entry name" value="Cyclophilin-like_dom_sf"/>
</dbReference>
<dbReference type="GO" id="GO:0005524">
    <property type="term" value="F:ATP binding"/>
    <property type="evidence" value="ECO:0007669"/>
    <property type="project" value="UniProtKB-KW"/>
</dbReference>
<keyword evidence="3" id="KW-0067">ATP-binding</keyword>
<dbReference type="SUPFAM" id="SSF50891">
    <property type="entry name" value="Cyclophilin-like"/>
    <property type="match status" value="1"/>
</dbReference>
<dbReference type="PANTHER" id="PTHR34698">
    <property type="entry name" value="5-OXOPROLINASE SUBUNIT B"/>
    <property type="match status" value="1"/>
</dbReference>
<dbReference type="NCBIfam" id="TIGR00370">
    <property type="entry name" value="5-oxoprolinase subunit PxpB"/>
    <property type="match status" value="1"/>
</dbReference>
<dbReference type="OrthoDB" id="9778567at2"/>
<evidence type="ECO:0000313" key="6">
    <source>
        <dbReference type="Proteomes" id="UP000219336"/>
    </source>
</evidence>
<name>A0A240EF46_9VIBR</name>
<dbReference type="Proteomes" id="UP000219336">
    <property type="component" value="Unassembled WGS sequence"/>
</dbReference>
<keyword evidence="5" id="KW-0418">Kinase</keyword>
<feature type="domain" description="Carboxyltransferase" evidence="4">
    <location>
        <begin position="5"/>
        <end position="205"/>
    </location>
</feature>
<evidence type="ECO:0000256" key="1">
    <source>
        <dbReference type="ARBA" id="ARBA00022741"/>
    </source>
</evidence>
<dbReference type="GO" id="GO:0016301">
    <property type="term" value="F:kinase activity"/>
    <property type="evidence" value="ECO:0007669"/>
    <property type="project" value="UniProtKB-KW"/>
</dbReference>
<reference evidence="6" key="1">
    <citation type="submission" date="2016-06" db="EMBL/GenBank/DDBJ databases">
        <authorList>
            <person name="Rodrigo-Torres L."/>
            <person name="Arahal R.D."/>
            <person name="Lucena T."/>
        </authorList>
    </citation>
    <scope>NUCLEOTIDE SEQUENCE [LARGE SCALE GENOMIC DNA]</scope>
    <source>
        <strain evidence="6">CECT8203</strain>
    </source>
</reference>
<dbReference type="InterPro" id="IPR010016">
    <property type="entry name" value="PxpB"/>
</dbReference>
<organism evidence="5 6">
    <name type="scientific">Vibrio thalassae</name>
    <dbReference type="NCBI Taxonomy" id="1243014"/>
    <lineage>
        <taxon>Bacteria</taxon>
        <taxon>Pseudomonadati</taxon>
        <taxon>Pseudomonadota</taxon>
        <taxon>Gammaproteobacteria</taxon>
        <taxon>Vibrionales</taxon>
        <taxon>Vibrionaceae</taxon>
        <taxon>Vibrio</taxon>
    </lineage>
</organism>
<dbReference type="PANTHER" id="PTHR34698:SF2">
    <property type="entry name" value="5-OXOPROLINASE SUBUNIT B"/>
    <property type="match status" value="1"/>
</dbReference>
<evidence type="ECO:0000313" key="5">
    <source>
        <dbReference type="EMBL" id="SNX47318.1"/>
    </source>
</evidence>
<dbReference type="Gene3D" id="2.40.100.10">
    <property type="entry name" value="Cyclophilin-like"/>
    <property type="match status" value="1"/>
</dbReference>